<dbReference type="AlphaFoldDB" id="A0AAV3XPL4"/>
<proteinExistence type="predicted"/>
<name>A0AAV3XPL4_9CYAN</name>
<comment type="caution">
    <text evidence="2">The sequence shown here is derived from an EMBL/GenBank/DDBJ whole genome shotgun (WGS) entry which is preliminary data.</text>
</comment>
<protein>
    <submittedName>
        <fullName evidence="2">Uncharacterized protein</fullName>
    </submittedName>
</protein>
<accession>A0AAV3XPL4</accession>
<organism evidence="2 3">
    <name type="scientific">Microseira wollei NIES-4236</name>
    <dbReference type="NCBI Taxonomy" id="2530354"/>
    <lineage>
        <taxon>Bacteria</taxon>
        <taxon>Bacillati</taxon>
        <taxon>Cyanobacteriota</taxon>
        <taxon>Cyanophyceae</taxon>
        <taxon>Oscillatoriophycideae</taxon>
        <taxon>Aerosakkonematales</taxon>
        <taxon>Aerosakkonemataceae</taxon>
        <taxon>Microseira</taxon>
    </lineage>
</organism>
<reference evidence="2" key="1">
    <citation type="submission" date="2019-10" db="EMBL/GenBank/DDBJ databases">
        <title>Draft genome sequece of Microseira wollei NIES-4236.</title>
        <authorList>
            <person name="Yamaguchi H."/>
            <person name="Suzuki S."/>
            <person name="Kawachi M."/>
        </authorList>
    </citation>
    <scope>NUCLEOTIDE SEQUENCE</scope>
    <source>
        <strain evidence="2">NIES-4236</strain>
    </source>
</reference>
<keyword evidence="3" id="KW-1185">Reference proteome</keyword>
<evidence type="ECO:0000313" key="2">
    <source>
        <dbReference type="EMBL" id="GET42427.1"/>
    </source>
</evidence>
<dbReference type="EMBL" id="BLAY01000164">
    <property type="protein sequence ID" value="GET42427.1"/>
    <property type="molecule type" value="Genomic_DNA"/>
</dbReference>
<gene>
    <name evidence="2" type="ORF">MiSe_72440</name>
</gene>
<dbReference type="Proteomes" id="UP001050975">
    <property type="component" value="Unassembled WGS sequence"/>
</dbReference>
<sequence>MGDFHAAAFPFSATPRDAGNGTVERQASPCQTGVACPMLVNPHSEIAVARLPGHSQA</sequence>
<evidence type="ECO:0000313" key="3">
    <source>
        <dbReference type="Proteomes" id="UP001050975"/>
    </source>
</evidence>
<feature type="region of interest" description="Disordered" evidence="1">
    <location>
        <begin position="1"/>
        <end position="26"/>
    </location>
</feature>
<evidence type="ECO:0000256" key="1">
    <source>
        <dbReference type="SAM" id="MobiDB-lite"/>
    </source>
</evidence>